<feature type="transmembrane region" description="Helical" evidence="7">
    <location>
        <begin position="69"/>
        <end position="98"/>
    </location>
</feature>
<feature type="transmembrane region" description="Helical" evidence="7">
    <location>
        <begin position="150"/>
        <end position="168"/>
    </location>
</feature>
<organism evidence="9 10">
    <name type="scientific">Merdimonas faecis</name>
    <dbReference type="NCBI Taxonomy" id="1653435"/>
    <lineage>
        <taxon>Bacteria</taxon>
        <taxon>Bacillati</taxon>
        <taxon>Bacillota</taxon>
        <taxon>Clostridia</taxon>
        <taxon>Lachnospirales</taxon>
        <taxon>Lachnospiraceae</taxon>
        <taxon>Merdimonas</taxon>
    </lineage>
</organism>
<evidence type="ECO:0000256" key="4">
    <source>
        <dbReference type="ARBA" id="ARBA00022982"/>
    </source>
</evidence>
<proteinExistence type="predicted"/>
<evidence type="ECO:0000313" key="10">
    <source>
        <dbReference type="Proteomes" id="UP000813420"/>
    </source>
</evidence>
<sequence length="292" mass="32046">MVRKLRLLVQIGFTAVTNGYVFGFLTGKIYTGPLKTACVPGLNCYSCPGALGSCPIGALQAVLTGGSRFSFYVVGFLLLFGSIFGRFICGWLCPFGMVQDLLHKIPVPGKRKNLPGHRHLVWLKYGILAVFVVLLPMFAVDGFGQSKPWFCQYICPSGTLMAGIPLVASSEALQAAAGALFNWKVGLLIVAVLLAVWIYRPFCKYVCPLGAVYSFFNSIACYRYRVEDTCIRCGRCQEACQMDIRVWEKPNSPECIRCGSCIQACPVHALKRDPLFSPKAPVCSNVKKKEEG</sequence>
<dbReference type="GO" id="GO:0051539">
    <property type="term" value="F:4 iron, 4 sulfur cluster binding"/>
    <property type="evidence" value="ECO:0007669"/>
    <property type="project" value="UniProtKB-KW"/>
</dbReference>
<reference evidence="9" key="1">
    <citation type="journal article" date="2021" name="PeerJ">
        <title>Extensive microbial diversity within the chicken gut microbiome revealed by metagenomics and culture.</title>
        <authorList>
            <person name="Gilroy R."/>
            <person name="Ravi A."/>
            <person name="Getino M."/>
            <person name="Pursley I."/>
            <person name="Horton D.L."/>
            <person name="Alikhan N.F."/>
            <person name="Baker D."/>
            <person name="Gharbi K."/>
            <person name="Hall N."/>
            <person name="Watson M."/>
            <person name="Adriaenssens E.M."/>
            <person name="Foster-Nyarko E."/>
            <person name="Jarju S."/>
            <person name="Secka A."/>
            <person name="Antonio M."/>
            <person name="Oren A."/>
            <person name="Chaudhuri R.R."/>
            <person name="La Ragione R."/>
            <person name="Hildebrand F."/>
            <person name="Pallen M.J."/>
        </authorList>
    </citation>
    <scope>NUCLEOTIDE SEQUENCE</scope>
    <source>
        <strain evidence="9">USAMLcec4-12693</strain>
    </source>
</reference>
<dbReference type="PANTHER" id="PTHR30176">
    <property type="entry name" value="FERREDOXIN-TYPE PROTEIN NAPH"/>
    <property type="match status" value="1"/>
</dbReference>
<accession>A0A9D3AKB4</accession>
<feature type="transmembrane region" description="Helical" evidence="7">
    <location>
        <begin position="119"/>
        <end position="138"/>
    </location>
</feature>
<feature type="transmembrane region" description="Helical" evidence="7">
    <location>
        <begin position="180"/>
        <end position="199"/>
    </location>
</feature>
<dbReference type="PROSITE" id="PS51379">
    <property type="entry name" value="4FE4S_FER_2"/>
    <property type="match status" value="2"/>
</dbReference>
<name>A0A9D3AKB4_9FIRM</name>
<feature type="domain" description="4Fe-4S ferredoxin-type" evidence="8">
    <location>
        <begin position="222"/>
        <end position="243"/>
    </location>
</feature>
<dbReference type="SUPFAM" id="SSF54862">
    <property type="entry name" value="4Fe-4S ferredoxins"/>
    <property type="match status" value="1"/>
</dbReference>
<keyword evidence="1" id="KW-0813">Transport</keyword>
<reference evidence="9" key="2">
    <citation type="submission" date="2021-09" db="EMBL/GenBank/DDBJ databases">
        <authorList>
            <person name="Gilroy R."/>
        </authorList>
    </citation>
    <scope>NUCLEOTIDE SEQUENCE</scope>
    <source>
        <strain evidence="9">USAMLcec4-12693</strain>
    </source>
</reference>
<keyword evidence="6" id="KW-0411">Iron-sulfur</keyword>
<dbReference type="InterPro" id="IPR017900">
    <property type="entry name" value="4Fe4S_Fe_S_CS"/>
</dbReference>
<feature type="transmembrane region" description="Helical" evidence="7">
    <location>
        <begin position="7"/>
        <end position="25"/>
    </location>
</feature>
<evidence type="ECO:0000259" key="8">
    <source>
        <dbReference type="PROSITE" id="PS51379"/>
    </source>
</evidence>
<dbReference type="AlphaFoldDB" id="A0A9D3AKB4"/>
<comment type="caution">
    <text evidence="9">The sequence shown here is derived from an EMBL/GenBank/DDBJ whole genome shotgun (WGS) entry which is preliminary data.</text>
</comment>
<keyword evidence="7" id="KW-0812">Transmembrane</keyword>
<evidence type="ECO:0000256" key="2">
    <source>
        <dbReference type="ARBA" id="ARBA00022485"/>
    </source>
</evidence>
<keyword evidence="5" id="KW-0408">Iron</keyword>
<evidence type="ECO:0000256" key="1">
    <source>
        <dbReference type="ARBA" id="ARBA00022448"/>
    </source>
</evidence>
<dbReference type="Pfam" id="PF12801">
    <property type="entry name" value="Fer4_5"/>
    <property type="match status" value="3"/>
</dbReference>
<dbReference type="PANTHER" id="PTHR30176:SF3">
    <property type="entry name" value="FERREDOXIN-TYPE PROTEIN NAPH"/>
    <property type="match status" value="1"/>
</dbReference>
<keyword evidence="2" id="KW-0004">4Fe-4S</keyword>
<evidence type="ECO:0000313" key="9">
    <source>
        <dbReference type="EMBL" id="HJH50944.1"/>
    </source>
</evidence>
<feature type="domain" description="4Fe-4S ferredoxin-type" evidence="8">
    <location>
        <begin position="244"/>
        <end position="275"/>
    </location>
</feature>
<dbReference type="InterPro" id="IPR051684">
    <property type="entry name" value="Electron_Trans/Redox"/>
</dbReference>
<dbReference type="PROSITE" id="PS00198">
    <property type="entry name" value="4FE4S_FER_1"/>
    <property type="match status" value="1"/>
</dbReference>
<dbReference type="Pfam" id="PF13237">
    <property type="entry name" value="Fer4_10"/>
    <property type="match status" value="1"/>
</dbReference>
<evidence type="ECO:0000256" key="6">
    <source>
        <dbReference type="ARBA" id="ARBA00023014"/>
    </source>
</evidence>
<keyword evidence="7" id="KW-0472">Membrane</keyword>
<evidence type="ECO:0000256" key="7">
    <source>
        <dbReference type="SAM" id="Phobius"/>
    </source>
</evidence>
<keyword evidence="3" id="KW-0479">Metal-binding</keyword>
<keyword evidence="7" id="KW-1133">Transmembrane helix</keyword>
<dbReference type="Gene3D" id="3.30.70.20">
    <property type="match status" value="1"/>
</dbReference>
<dbReference type="InterPro" id="IPR017896">
    <property type="entry name" value="4Fe4S_Fe-S-bd"/>
</dbReference>
<evidence type="ECO:0000256" key="3">
    <source>
        <dbReference type="ARBA" id="ARBA00022723"/>
    </source>
</evidence>
<dbReference type="Proteomes" id="UP000813420">
    <property type="component" value="Unassembled WGS sequence"/>
</dbReference>
<evidence type="ECO:0000256" key="5">
    <source>
        <dbReference type="ARBA" id="ARBA00023004"/>
    </source>
</evidence>
<protein>
    <submittedName>
        <fullName evidence="9">4Fe-4S binding protein</fullName>
    </submittedName>
</protein>
<dbReference type="GO" id="GO:0005886">
    <property type="term" value="C:plasma membrane"/>
    <property type="evidence" value="ECO:0007669"/>
    <property type="project" value="TreeGrafter"/>
</dbReference>
<keyword evidence="4" id="KW-0249">Electron transport</keyword>
<dbReference type="GO" id="GO:0046872">
    <property type="term" value="F:metal ion binding"/>
    <property type="evidence" value="ECO:0007669"/>
    <property type="project" value="UniProtKB-KW"/>
</dbReference>
<dbReference type="EMBL" id="DYXE01000093">
    <property type="protein sequence ID" value="HJH50944.1"/>
    <property type="molecule type" value="Genomic_DNA"/>
</dbReference>
<gene>
    <name evidence="9" type="ORF">K8V39_11885</name>
</gene>